<organism evidence="12 13">
    <name type="scientific">Filobasidium floriforme</name>
    <dbReference type="NCBI Taxonomy" id="5210"/>
    <lineage>
        <taxon>Eukaryota</taxon>
        <taxon>Fungi</taxon>
        <taxon>Dikarya</taxon>
        <taxon>Basidiomycota</taxon>
        <taxon>Agaricomycotina</taxon>
        <taxon>Tremellomycetes</taxon>
        <taxon>Filobasidiales</taxon>
        <taxon>Filobasidiaceae</taxon>
        <taxon>Filobasidium</taxon>
    </lineage>
</organism>
<keyword evidence="13" id="KW-1185">Reference proteome</keyword>
<feature type="repeat" description="Solcar" evidence="9">
    <location>
        <begin position="209"/>
        <end position="293"/>
    </location>
</feature>
<dbReference type="GO" id="GO:0044610">
    <property type="term" value="F:FMN transmembrane transporter activity"/>
    <property type="evidence" value="ECO:0007669"/>
    <property type="project" value="TreeGrafter"/>
</dbReference>
<feature type="transmembrane region" description="Helical" evidence="11">
    <location>
        <begin position="57"/>
        <end position="81"/>
    </location>
</feature>
<evidence type="ECO:0000256" key="7">
    <source>
        <dbReference type="ARBA" id="ARBA00023136"/>
    </source>
</evidence>
<evidence type="ECO:0000256" key="4">
    <source>
        <dbReference type="ARBA" id="ARBA00022692"/>
    </source>
</evidence>
<sequence>MSDSIIAAVAGGLGGAVSMTLTYPLIVLSTRSAVRAKKSNASTLESAMEILKKEGLAGLYAGLDSSIAGIVVTNTVFYLFLEESKRIILGRSGNKNASTAQMMLASTIAGAATTITTNPIWLIQTHQATRGVVEQDPVQGERKVVKKKPGMLQAAQEIIGEKGITALWRGIGPALVLVINPVLQYTAFERLVQIYQRYQTKKTGVKAPLRDIDVFWLGAIAKAIATGGTYPYIVVKSRLQAATHQYGSSVQAILQILREEGLSGLYAGIGTKLLQSVLTASFLFVAQRRIFELVKLLIASRMARAAKAVA</sequence>
<dbReference type="PANTHER" id="PTHR45939">
    <property type="entry name" value="PEROXISOMAL MEMBRANE PROTEIN PMP34-RELATED"/>
    <property type="match status" value="1"/>
</dbReference>
<dbReference type="InterPro" id="IPR018108">
    <property type="entry name" value="MCP_transmembrane"/>
</dbReference>
<dbReference type="GO" id="GO:0015228">
    <property type="term" value="F:coenzyme A transmembrane transporter activity"/>
    <property type="evidence" value="ECO:0007669"/>
    <property type="project" value="TreeGrafter"/>
</dbReference>
<feature type="repeat" description="Solcar" evidence="9">
    <location>
        <begin position="2"/>
        <end position="87"/>
    </location>
</feature>
<evidence type="ECO:0000313" key="12">
    <source>
        <dbReference type="EMBL" id="KAG7531459.1"/>
    </source>
</evidence>
<accession>A0A8K0JPG0</accession>
<comment type="subcellular location">
    <subcellularLocation>
        <location evidence="1">Peroxisome membrane</location>
        <topology evidence="1">Multi-pass membrane protein</topology>
    </subcellularLocation>
</comment>
<dbReference type="AlphaFoldDB" id="A0A8K0JPG0"/>
<evidence type="ECO:0000256" key="9">
    <source>
        <dbReference type="PROSITE-ProRule" id="PRU00282"/>
    </source>
</evidence>
<reference evidence="12" key="1">
    <citation type="submission" date="2020-04" db="EMBL/GenBank/DDBJ databases">
        <title>Analysis of mating type loci in Filobasidium floriforme.</title>
        <authorList>
            <person name="Nowrousian M."/>
        </authorList>
    </citation>
    <scope>NUCLEOTIDE SEQUENCE</scope>
    <source>
        <strain evidence="12">CBS 6242</strain>
    </source>
</reference>
<evidence type="ECO:0000256" key="10">
    <source>
        <dbReference type="RuleBase" id="RU000488"/>
    </source>
</evidence>
<evidence type="ECO:0000256" key="8">
    <source>
        <dbReference type="ARBA" id="ARBA00023140"/>
    </source>
</evidence>
<gene>
    <name evidence="12" type="ORF">FFLO_04319</name>
</gene>
<feature type="transmembrane region" description="Helical" evidence="11">
    <location>
        <begin position="6"/>
        <end position="28"/>
    </location>
</feature>
<dbReference type="EMBL" id="JABELV010000090">
    <property type="protein sequence ID" value="KAG7531459.1"/>
    <property type="molecule type" value="Genomic_DNA"/>
</dbReference>
<dbReference type="PROSITE" id="PS50920">
    <property type="entry name" value="SOLCAR"/>
    <property type="match status" value="3"/>
</dbReference>
<evidence type="ECO:0000256" key="6">
    <source>
        <dbReference type="ARBA" id="ARBA00022989"/>
    </source>
</evidence>
<dbReference type="InterPro" id="IPR052217">
    <property type="entry name" value="Mito/Peroxisomal_Carrier"/>
</dbReference>
<evidence type="ECO:0000313" key="13">
    <source>
        <dbReference type="Proteomes" id="UP000812966"/>
    </source>
</evidence>
<comment type="similarity">
    <text evidence="2 10">Belongs to the mitochondrial carrier (TC 2.A.29) family.</text>
</comment>
<comment type="caution">
    <text evidence="12">The sequence shown here is derived from an EMBL/GenBank/DDBJ whole genome shotgun (WGS) entry which is preliminary data.</text>
</comment>
<dbReference type="GO" id="GO:0005778">
    <property type="term" value="C:peroxisomal membrane"/>
    <property type="evidence" value="ECO:0007669"/>
    <property type="project" value="UniProtKB-SubCell"/>
</dbReference>
<protein>
    <submittedName>
        <fullName evidence="12">Uncharacterized protein</fullName>
    </submittedName>
</protein>
<keyword evidence="4 9" id="KW-0812">Transmembrane</keyword>
<feature type="repeat" description="Solcar" evidence="9">
    <location>
        <begin position="97"/>
        <end position="194"/>
    </location>
</feature>
<evidence type="ECO:0000256" key="1">
    <source>
        <dbReference type="ARBA" id="ARBA00004585"/>
    </source>
</evidence>
<keyword evidence="6 11" id="KW-1133">Transmembrane helix</keyword>
<evidence type="ECO:0000256" key="2">
    <source>
        <dbReference type="ARBA" id="ARBA00006375"/>
    </source>
</evidence>
<dbReference type="GO" id="GO:0015230">
    <property type="term" value="F:FAD transmembrane transporter activity"/>
    <property type="evidence" value="ECO:0007669"/>
    <property type="project" value="TreeGrafter"/>
</dbReference>
<keyword evidence="5" id="KW-0677">Repeat</keyword>
<proteinExistence type="inferred from homology"/>
<dbReference type="PANTHER" id="PTHR45939:SF5">
    <property type="entry name" value="PEROXISOMAL MEMBRANE PROTEIN PMP34"/>
    <property type="match status" value="1"/>
</dbReference>
<name>A0A8K0JPG0_9TREE</name>
<dbReference type="GO" id="GO:0051724">
    <property type="term" value="F:NAD transmembrane transporter activity"/>
    <property type="evidence" value="ECO:0007669"/>
    <property type="project" value="TreeGrafter"/>
</dbReference>
<dbReference type="Proteomes" id="UP000812966">
    <property type="component" value="Unassembled WGS sequence"/>
</dbReference>
<keyword evidence="8" id="KW-0576">Peroxisome</keyword>
<dbReference type="GO" id="GO:0080122">
    <property type="term" value="F:AMP transmembrane transporter activity"/>
    <property type="evidence" value="ECO:0007669"/>
    <property type="project" value="TreeGrafter"/>
</dbReference>
<dbReference type="GO" id="GO:0015217">
    <property type="term" value="F:ADP transmembrane transporter activity"/>
    <property type="evidence" value="ECO:0007669"/>
    <property type="project" value="TreeGrafter"/>
</dbReference>
<evidence type="ECO:0000256" key="5">
    <source>
        <dbReference type="ARBA" id="ARBA00022737"/>
    </source>
</evidence>
<dbReference type="Pfam" id="PF00153">
    <property type="entry name" value="Mito_carr"/>
    <property type="match status" value="3"/>
</dbReference>
<keyword evidence="3 10" id="KW-0813">Transport</keyword>
<dbReference type="InterPro" id="IPR023395">
    <property type="entry name" value="MCP_dom_sf"/>
</dbReference>
<evidence type="ECO:0000256" key="11">
    <source>
        <dbReference type="SAM" id="Phobius"/>
    </source>
</evidence>
<dbReference type="Gene3D" id="1.50.40.10">
    <property type="entry name" value="Mitochondrial carrier domain"/>
    <property type="match status" value="1"/>
</dbReference>
<keyword evidence="7 9" id="KW-0472">Membrane</keyword>
<evidence type="ECO:0000256" key="3">
    <source>
        <dbReference type="ARBA" id="ARBA00022448"/>
    </source>
</evidence>
<dbReference type="GO" id="GO:0005347">
    <property type="term" value="F:ATP transmembrane transporter activity"/>
    <property type="evidence" value="ECO:0007669"/>
    <property type="project" value="TreeGrafter"/>
</dbReference>
<dbReference type="SUPFAM" id="SSF103506">
    <property type="entry name" value="Mitochondrial carrier"/>
    <property type="match status" value="1"/>
</dbReference>